<sequence length="402" mass="44437">MTALHRHAVHRPTLHRRSLLAGCGCCAALALTGCTTTGTGEGNAAPGYRPAAATDEGGLWQVMDRTESELKRSRALVRDEAVNTYLRDIVCRMTADHCADIRVYVVRTPVFNASMAPNGMMQVYSGLLLRTRNEAQLAAVLGHEIGHYLRKHSLQRWRDARAKADFGAFLSLGLALAGIPAVGSLTQMALLASVFSYSRDQEREADDIGIQLMAKAGYAPGEAARVWEQLVAEKKAMAEEAERNVFFASHPEPEERQAILKAKATGLAQPDQTDGAEAYRRNLRGLRRTLFEDELRMRQFPRTLVLLDQLCSDIPPDADIMHFYGEVHRLRAETGDLGRARGWYERSVAIPDAPPEAWRGLGLVLRQQGERGPSAEAFQRYLSLAPRATDRDLIQSYIALGS</sequence>
<keyword evidence="4 7" id="KW-0862">Zinc</keyword>
<evidence type="ECO:0000256" key="7">
    <source>
        <dbReference type="RuleBase" id="RU003983"/>
    </source>
</evidence>
<comment type="cofactor">
    <cofactor evidence="7">
        <name>Zn(2+)</name>
        <dbReference type="ChEBI" id="CHEBI:29105"/>
    </cofactor>
    <text evidence="7">Binds 1 zinc ion per subunit.</text>
</comment>
<keyword evidence="5 7" id="KW-0482">Metalloprotease</keyword>
<gene>
    <name evidence="9" type="ORF">FBZ82_101236</name>
</gene>
<comment type="caution">
    <text evidence="9">The sequence shown here is derived from an EMBL/GenBank/DDBJ whole genome shotgun (WGS) entry which is preliminary data.</text>
</comment>
<dbReference type="GO" id="GO:0051603">
    <property type="term" value="P:proteolysis involved in protein catabolic process"/>
    <property type="evidence" value="ECO:0007669"/>
    <property type="project" value="TreeGrafter"/>
</dbReference>
<evidence type="ECO:0000313" key="10">
    <source>
        <dbReference type="Proteomes" id="UP000316083"/>
    </source>
</evidence>
<reference evidence="9 10" key="1">
    <citation type="submission" date="2019-06" db="EMBL/GenBank/DDBJ databases">
        <title>Genomic Encyclopedia of Type Strains, Phase IV (KMG-V): Genome sequencing to study the core and pangenomes of soil and plant-associated prokaryotes.</title>
        <authorList>
            <person name="Whitman W."/>
        </authorList>
    </citation>
    <scope>NUCLEOTIDE SEQUENCE [LARGE SCALE GENOMIC DNA]</scope>
    <source>
        <strain evidence="9 10">BR 11796</strain>
    </source>
</reference>
<proteinExistence type="inferred from homology"/>
<dbReference type="RefSeq" id="WP_145671901.1">
    <property type="nucleotide sequence ID" value="NZ_VITF01000001.1"/>
</dbReference>
<organism evidence="9 10">
    <name type="scientific">Azospirillum brasilense</name>
    <dbReference type="NCBI Taxonomy" id="192"/>
    <lineage>
        <taxon>Bacteria</taxon>
        <taxon>Pseudomonadati</taxon>
        <taxon>Pseudomonadota</taxon>
        <taxon>Alphaproteobacteria</taxon>
        <taxon>Rhodospirillales</taxon>
        <taxon>Azospirillaceae</taxon>
        <taxon>Azospirillum</taxon>
    </lineage>
</organism>
<evidence type="ECO:0000256" key="1">
    <source>
        <dbReference type="ARBA" id="ARBA00022670"/>
    </source>
</evidence>
<keyword evidence="1 7" id="KW-0645">Protease</keyword>
<name>A0A560BNP7_AZOBR</name>
<accession>A0A560BNP7</accession>
<dbReference type="SUPFAM" id="SSF48452">
    <property type="entry name" value="TPR-like"/>
    <property type="match status" value="1"/>
</dbReference>
<keyword evidence="6" id="KW-0802">TPR repeat</keyword>
<dbReference type="Proteomes" id="UP000316083">
    <property type="component" value="Unassembled WGS sequence"/>
</dbReference>
<dbReference type="GO" id="GO:0004222">
    <property type="term" value="F:metalloendopeptidase activity"/>
    <property type="evidence" value="ECO:0007669"/>
    <property type="project" value="InterPro"/>
</dbReference>
<dbReference type="PROSITE" id="PS51257">
    <property type="entry name" value="PROKAR_LIPOPROTEIN"/>
    <property type="match status" value="1"/>
</dbReference>
<dbReference type="GO" id="GO:0046872">
    <property type="term" value="F:metal ion binding"/>
    <property type="evidence" value="ECO:0007669"/>
    <property type="project" value="UniProtKB-KW"/>
</dbReference>
<dbReference type="Gene3D" id="3.30.2010.10">
    <property type="entry name" value="Metalloproteases ('zincins'), catalytic domain"/>
    <property type="match status" value="1"/>
</dbReference>
<evidence type="ECO:0000313" key="9">
    <source>
        <dbReference type="EMBL" id="TWA74221.1"/>
    </source>
</evidence>
<dbReference type="PANTHER" id="PTHR22726">
    <property type="entry name" value="METALLOENDOPEPTIDASE OMA1"/>
    <property type="match status" value="1"/>
</dbReference>
<evidence type="ECO:0000256" key="6">
    <source>
        <dbReference type="PROSITE-ProRule" id="PRU00339"/>
    </source>
</evidence>
<protein>
    <submittedName>
        <fullName evidence="9">Putative Zn-dependent protease</fullName>
    </submittedName>
</protein>
<keyword evidence="3 7" id="KW-0378">Hydrolase</keyword>
<comment type="similarity">
    <text evidence="7">Belongs to the peptidase M48 family.</text>
</comment>
<evidence type="ECO:0000256" key="3">
    <source>
        <dbReference type="ARBA" id="ARBA00022801"/>
    </source>
</evidence>
<dbReference type="InterPro" id="IPR051156">
    <property type="entry name" value="Mito/Outer_Membr_Metalloprot"/>
</dbReference>
<dbReference type="InterPro" id="IPR019734">
    <property type="entry name" value="TPR_rpt"/>
</dbReference>
<dbReference type="PANTHER" id="PTHR22726:SF1">
    <property type="entry name" value="METALLOENDOPEPTIDASE OMA1, MITOCHONDRIAL"/>
    <property type="match status" value="1"/>
</dbReference>
<evidence type="ECO:0000256" key="2">
    <source>
        <dbReference type="ARBA" id="ARBA00022723"/>
    </source>
</evidence>
<evidence type="ECO:0000256" key="5">
    <source>
        <dbReference type="ARBA" id="ARBA00023049"/>
    </source>
</evidence>
<dbReference type="InterPro" id="IPR001915">
    <property type="entry name" value="Peptidase_M48"/>
</dbReference>
<dbReference type="EMBL" id="VITF01000001">
    <property type="protein sequence ID" value="TWA74221.1"/>
    <property type="molecule type" value="Genomic_DNA"/>
</dbReference>
<dbReference type="GO" id="GO:0016020">
    <property type="term" value="C:membrane"/>
    <property type="evidence" value="ECO:0007669"/>
    <property type="project" value="TreeGrafter"/>
</dbReference>
<evidence type="ECO:0000256" key="4">
    <source>
        <dbReference type="ARBA" id="ARBA00022833"/>
    </source>
</evidence>
<feature type="domain" description="Peptidase M48" evidence="8">
    <location>
        <begin position="85"/>
        <end position="261"/>
    </location>
</feature>
<dbReference type="PROSITE" id="PS50005">
    <property type="entry name" value="TPR"/>
    <property type="match status" value="1"/>
</dbReference>
<dbReference type="InterPro" id="IPR011990">
    <property type="entry name" value="TPR-like_helical_dom_sf"/>
</dbReference>
<keyword evidence="2" id="KW-0479">Metal-binding</keyword>
<dbReference type="AlphaFoldDB" id="A0A560BNP7"/>
<dbReference type="CDD" id="cd07324">
    <property type="entry name" value="M48C_Oma1-like"/>
    <property type="match status" value="1"/>
</dbReference>
<dbReference type="Pfam" id="PF01435">
    <property type="entry name" value="Peptidase_M48"/>
    <property type="match status" value="1"/>
</dbReference>
<feature type="repeat" description="TPR" evidence="6">
    <location>
        <begin position="355"/>
        <end position="388"/>
    </location>
</feature>
<dbReference type="Gene3D" id="1.25.40.10">
    <property type="entry name" value="Tetratricopeptide repeat domain"/>
    <property type="match status" value="1"/>
</dbReference>
<evidence type="ECO:0000259" key="8">
    <source>
        <dbReference type="Pfam" id="PF01435"/>
    </source>
</evidence>